<evidence type="ECO:0000313" key="3">
    <source>
        <dbReference type="EMBL" id="GAA3673015.1"/>
    </source>
</evidence>
<keyword evidence="3" id="KW-0966">Cell projection</keyword>
<evidence type="ECO:0000259" key="2">
    <source>
        <dbReference type="Pfam" id="PF00669"/>
    </source>
</evidence>
<feature type="region of interest" description="Disordered" evidence="1">
    <location>
        <begin position="32"/>
        <end position="63"/>
    </location>
</feature>
<dbReference type="Gene3D" id="1.20.1330.10">
    <property type="entry name" value="f41 fragment of flagellin, N-terminal domain"/>
    <property type="match status" value="1"/>
</dbReference>
<keyword evidence="4" id="KW-1185">Reference proteome</keyword>
<feature type="domain" description="Flagellin N-terminal" evidence="2">
    <location>
        <begin position="13"/>
        <end position="141"/>
    </location>
</feature>
<gene>
    <name evidence="3" type="primary">flgL</name>
    <name evidence="3" type="ORF">GCM10023081_09220</name>
</gene>
<dbReference type="InterPro" id="IPR013384">
    <property type="entry name" value="Flagell_FlgL"/>
</dbReference>
<dbReference type="NCBIfam" id="TIGR02550">
    <property type="entry name" value="flagell_flgL"/>
    <property type="match status" value="1"/>
</dbReference>
<name>A0ABP7C110_9MICC</name>
<sequence>MFQRVTQQGSIAGAQQRLQTSQARYTAALEQATSQKRIAKPSDDPVAAGTGMAARSGQRAAEQYGRNVKDAQNWLGTIDSSLSTATDLLLRVRDLTLQAASTGTQSQESREAIAQEIDGLRQDLLGVANTTLLGRNVFAGTSSAAQAFTGEPPVADPRTGEVLRRVGEGQSVRVDADGAALFGSGTGSVFALLDNLTAEIRNGDPVSARLADIDAKRQTLVLGRTEAGARYASVERAASALGESAAMLEATRSAAEDIELAEAALNLSSRELSYQAALSATSKVLNTSLMDYLS</sequence>
<dbReference type="InterPro" id="IPR001492">
    <property type="entry name" value="Flagellin"/>
</dbReference>
<proteinExistence type="predicted"/>
<dbReference type="EMBL" id="BAABEO010000008">
    <property type="protein sequence ID" value="GAA3673015.1"/>
    <property type="molecule type" value="Genomic_DNA"/>
</dbReference>
<evidence type="ECO:0000313" key="4">
    <source>
        <dbReference type="Proteomes" id="UP001500752"/>
    </source>
</evidence>
<dbReference type="Pfam" id="PF00669">
    <property type="entry name" value="Flagellin_N"/>
    <property type="match status" value="1"/>
</dbReference>
<dbReference type="Proteomes" id="UP001500752">
    <property type="component" value="Unassembled WGS sequence"/>
</dbReference>
<comment type="caution">
    <text evidence="3">The sequence shown here is derived from an EMBL/GenBank/DDBJ whole genome shotgun (WGS) entry which is preliminary data.</text>
</comment>
<reference evidence="4" key="1">
    <citation type="journal article" date="2019" name="Int. J. Syst. Evol. Microbiol.">
        <title>The Global Catalogue of Microorganisms (GCM) 10K type strain sequencing project: providing services to taxonomists for standard genome sequencing and annotation.</title>
        <authorList>
            <consortium name="The Broad Institute Genomics Platform"/>
            <consortium name="The Broad Institute Genome Sequencing Center for Infectious Disease"/>
            <person name="Wu L."/>
            <person name="Ma J."/>
        </authorList>
    </citation>
    <scope>NUCLEOTIDE SEQUENCE [LARGE SCALE GENOMIC DNA]</scope>
    <source>
        <strain evidence="4">JCM 30742</strain>
    </source>
</reference>
<dbReference type="InterPro" id="IPR001029">
    <property type="entry name" value="Flagellin_N"/>
</dbReference>
<organism evidence="3 4">
    <name type="scientific">Arthrobacter ginkgonis</name>
    <dbReference type="NCBI Taxonomy" id="1630594"/>
    <lineage>
        <taxon>Bacteria</taxon>
        <taxon>Bacillati</taxon>
        <taxon>Actinomycetota</taxon>
        <taxon>Actinomycetes</taxon>
        <taxon>Micrococcales</taxon>
        <taxon>Micrococcaceae</taxon>
        <taxon>Arthrobacter</taxon>
    </lineage>
</organism>
<protein>
    <submittedName>
        <fullName evidence="3">Flagellar hook-associated protein FlgL</fullName>
    </submittedName>
</protein>
<dbReference type="PANTHER" id="PTHR42792:SF1">
    <property type="entry name" value="FLAGELLAR HOOK-ASSOCIATED PROTEIN 3"/>
    <property type="match status" value="1"/>
</dbReference>
<keyword evidence="3" id="KW-0969">Cilium</keyword>
<keyword evidence="3" id="KW-0282">Flagellum</keyword>
<evidence type="ECO:0000256" key="1">
    <source>
        <dbReference type="SAM" id="MobiDB-lite"/>
    </source>
</evidence>
<accession>A0ABP7C110</accession>
<dbReference type="RefSeq" id="WP_345148831.1">
    <property type="nucleotide sequence ID" value="NZ_BAABEO010000008.1"/>
</dbReference>
<dbReference type="SUPFAM" id="SSF64518">
    <property type="entry name" value="Phase 1 flagellin"/>
    <property type="match status" value="1"/>
</dbReference>
<dbReference type="PANTHER" id="PTHR42792">
    <property type="entry name" value="FLAGELLIN"/>
    <property type="match status" value="1"/>
</dbReference>